<evidence type="ECO:0000259" key="5">
    <source>
        <dbReference type="PROSITE" id="PS51253"/>
    </source>
</evidence>
<dbReference type="InterPro" id="IPR009057">
    <property type="entry name" value="Homeodomain-like_sf"/>
</dbReference>
<comment type="caution">
    <text evidence="8">The sequence shown here is derived from an EMBL/GenBank/DDBJ whole genome shotgun (WGS) entry which is preliminary data.</text>
</comment>
<evidence type="ECO:0000313" key="9">
    <source>
        <dbReference type="Proteomes" id="UP000285301"/>
    </source>
</evidence>
<dbReference type="EMBL" id="NCKU01000839">
    <property type="protein sequence ID" value="RWS13954.1"/>
    <property type="molecule type" value="Genomic_DNA"/>
</dbReference>
<organism evidence="8 9">
    <name type="scientific">Dinothrombium tinctorium</name>
    <dbReference type="NCBI Taxonomy" id="1965070"/>
    <lineage>
        <taxon>Eukaryota</taxon>
        <taxon>Metazoa</taxon>
        <taxon>Ecdysozoa</taxon>
        <taxon>Arthropoda</taxon>
        <taxon>Chelicerata</taxon>
        <taxon>Arachnida</taxon>
        <taxon>Acari</taxon>
        <taxon>Acariformes</taxon>
        <taxon>Trombidiformes</taxon>
        <taxon>Prostigmata</taxon>
        <taxon>Anystina</taxon>
        <taxon>Parasitengona</taxon>
        <taxon>Trombidioidea</taxon>
        <taxon>Trombidiidae</taxon>
        <taxon>Dinothrombium</taxon>
    </lineage>
</organism>
<evidence type="ECO:0000313" key="8">
    <source>
        <dbReference type="EMBL" id="RWS13954.1"/>
    </source>
</evidence>
<keyword evidence="2" id="KW-0238">DNA-binding</keyword>
<dbReference type="PROSITE" id="PS51253">
    <property type="entry name" value="HTH_CENPB"/>
    <property type="match status" value="1"/>
</dbReference>
<dbReference type="Pfam" id="PF04218">
    <property type="entry name" value="CENP-B_N"/>
    <property type="match status" value="1"/>
</dbReference>
<reference evidence="8" key="2">
    <citation type="submission" date="2018-11" db="EMBL/GenBank/DDBJ databases">
        <title>Trombidioid mite genomics.</title>
        <authorList>
            <person name="Dong X."/>
        </authorList>
    </citation>
    <scope>NUCLEOTIDE SEQUENCE</scope>
    <source>
        <strain evidence="8">UoL-WK</strain>
    </source>
</reference>
<evidence type="ECO:0000313" key="6">
    <source>
        <dbReference type="EMBL" id="RWS05387.1"/>
    </source>
</evidence>
<gene>
    <name evidence="7" type="ORF">B4U79_16324</name>
    <name evidence="6" type="ORF">B4U79_16326</name>
    <name evidence="8" type="ORF">B4U79_17324</name>
</gene>
<feature type="region of interest" description="Disordered" evidence="4">
    <location>
        <begin position="204"/>
        <end position="259"/>
    </location>
</feature>
<feature type="compositionally biased region" description="Basic and acidic residues" evidence="4">
    <location>
        <begin position="215"/>
        <end position="227"/>
    </location>
</feature>
<feature type="compositionally biased region" description="Basic and acidic residues" evidence="4">
    <location>
        <begin position="248"/>
        <end position="259"/>
    </location>
</feature>
<dbReference type="SMART" id="SM00674">
    <property type="entry name" value="CENPB"/>
    <property type="match status" value="1"/>
</dbReference>
<dbReference type="Gene3D" id="1.10.10.60">
    <property type="entry name" value="Homeodomain-like"/>
    <property type="match status" value="2"/>
</dbReference>
<proteinExistence type="predicted"/>
<sequence length="314" mass="35685">MKAVALKRKRSSLDLETKYRIIQEVVENKRKYKEVVSMFGLKGLSHVSEIVRNKDRIVKEYQTKTCSERKSLKTTPYKDVENALIDFIRCCNKEGIPVTGPILQEKAKEIASKLGHQHLKGTRGFIQRFRDRNKVIFAKSIRGKASPSLIENGQKLQGFIVPWNNRDDIEEIICSPSFLEDSAEKVPLENKLVSDTSLFKMNGKSGNTDIVNKNVEPDSHSNERNKSDSSSSVGGSTNKTCNDLKPISSKDESTEKKEEKKINLQLVIQSLDNLRLYVNQRNDSDLTDKFHAFESALLYNPIVNYNSITIESKE</sequence>
<dbReference type="SUPFAM" id="SSF46689">
    <property type="entry name" value="Homeodomain-like"/>
    <property type="match status" value="1"/>
</dbReference>
<dbReference type="Pfam" id="PF03221">
    <property type="entry name" value="HTH_Tnp_Tc5"/>
    <property type="match status" value="1"/>
</dbReference>
<comment type="subcellular location">
    <subcellularLocation>
        <location evidence="1">Nucleus</location>
    </subcellularLocation>
</comment>
<accession>A0A3S3P7P5</accession>
<dbReference type="GO" id="GO:0003677">
    <property type="term" value="F:DNA binding"/>
    <property type="evidence" value="ECO:0007669"/>
    <property type="project" value="UniProtKB-KW"/>
</dbReference>
<keyword evidence="3" id="KW-0539">Nucleus</keyword>
<protein>
    <submittedName>
        <fullName evidence="8">Tigger transposable element-derived protein 4-like protein</fullName>
    </submittedName>
</protein>
<dbReference type="GO" id="GO:0005634">
    <property type="term" value="C:nucleus"/>
    <property type="evidence" value="ECO:0007669"/>
    <property type="project" value="UniProtKB-SubCell"/>
</dbReference>
<name>A0A3S3P7P5_9ACAR</name>
<reference evidence="8 9" key="1">
    <citation type="journal article" date="2018" name="Gigascience">
        <title>Genomes of trombidid mites reveal novel predicted allergens and laterally-transferred genes associated with secondary metabolism.</title>
        <authorList>
            <person name="Dong X."/>
            <person name="Chaisiri K."/>
            <person name="Xia D."/>
            <person name="Armstrong S.D."/>
            <person name="Fang Y."/>
            <person name="Donnelly M.J."/>
            <person name="Kadowaki T."/>
            <person name="McGarry J.W."/>
            <person name="Darby A.C."/>
            <person name="Makepeace B.L."/>
        </authorList>
    </citation>
    <scope>NUCLEOTIDE SEQUENCE [LARGE SCALE GENOMIC DNA]</scope>
    <source>
        <strain evidence="8">UoL-WK</strain>
    </source>
</reference>
<evidence type="ECO:0000256" key="2">
    <source>
        <dbReference type="ARBA" id="ARBA00023125"/>
    </source>
</evidence>
<dbReference type="PANTHER" id="PTHR19303:SF36">
    <property type="entry name" value="TIGGER TRANSPOSABLE ELEMENT-DERIVED PROTEIN 3"/>
    <property type="match status" value="1"/>
</dbReference>
<evidence type="ECO:0000256" key="4">
    <source>
        <dbReference type="SAM" id="MobiDB-lite"/>
    </source>
</evidence>
<dbReference type="InterPro" id="IPR050863">
    <property type="entry name" value="CenT-Element_Derived"/>
</dbReference>
<evidence type="ECO:0000256" key="1">
    <source>
        <dbReference type="ARBA" id="ARBA00004123"/>
    </source>
</evidence>
<dbReference type="AlphaFoldDB" id="A0A3S3P7P5"/>
<dbReference type="OrthoDB" id="6512965at2759"/>
<dbReference type="InterPro" id="IPR007889">
    <property type="entry name" value="HTH_Psq"/>
</dbReference>
<feature type="domain" description="HTH CENPB-type" evidence="5">
    <location>
        <begin position="68"/>
        <end position="139"/>
    </location>
</feature>
<dbReference type="EMBL" id="NCKU01004821">
    <property type="protein sequence ID" value="RWS05393.1"/>
    <property type="molecule type" value="Genomic_DNA"/>
</dbReference>
<evidence type="ECO:0000313" key="7">
    <source>
        <dbReference type="EMBL" id="RWS05393.1"/>
    </source>
</evidence>
<evidence type="ECO:0000256" key="3">
    <source>
        <dbReference type="ARBA" id="ARBA00023242"/>
    </source>
</evidence>
<dbReference type="Proteomes" id="UP000285301">
    <property type="component" value="Unassembled WGS sequence"/>
</dbReference>
<dbReference type="STRING" id="1965070.A0A3S3P7P5"/>
<keyword evidence="9" id="KW-1185">Reference proteome</keyword>
<dbReference type="InterPro" id="IPR006600">
    <property type="entry name" value="HTH_CenpB_DNA-bd_dom"/>
</dbReference>
<dbReference type="PANTHER" id="PTHR19303">
    <property type="entry name" value="TRANSPOSON"/>
    <property type="match status" value="1"/>
</dbReference>
<dbReference type="EMBL" id="NCKU01004829">
    <property type="protein sequence ID" value="RWS05387.1"/>
    <property type="molecule type" value="Genomic_DNA"/>
</dbReference>